<evidence type="ECO:0000313" key="4">
    <source>
        <dbReference type="Proteomes" id="UP001595912"/>
    </source>
</evidence>
<dbReference type="SUPFAM" id="SSF55811">
    <property type="entry name" value="Nudix"/>
    <property type="match status" value="1"/>
</dbReference>
<dbReference type="InterPro" id="IPR015797">
    <property type="entry name" value="NUDIX_hydrolase-like_dom_sf"/>
</dbReference>
<feature type="domain" description="Nudix hydrolase" evidence="2">
    <location>
        <begin position="1"/>
        <end position="149"/>
    </location>
</feature>
<proteinExistence type="predicted"/>
<dbReference type="PROSITE" id="PS51462">
    <property type="entry name" value="NUDIX"/>
    <property type="match status" value="1"/>
</dbReference>
<reference evidence="4" key="1">
    <citation type="journal article" date="2019" name="Int. J. Syst. Evol. Microbiol.">
        <title>The Global Catalogue of Microorganisms (GCM) 10K type strain sequencing project: providing services to taxonomists for standard genome sequencing and annotation.</title>
        <authorList>
            <consortium name="The Broad Institute Genomics Platform"/>
            <consortium name="The Broad Institute Genome Sequencing Center for Infectious Disease"/>
            <person name="Wu L."/>
            <person name="Ma J."/>
        </authorList>
    </citation>
    <scope>NUCLEOTIDE SEQUENCE [LARGE SCALE GENOMIC DNA]</scope>
    <source>
        <strain evidence="4">CGMCC 4.7152</strain>
    </source>
</reference>
<protein>
    <submittedName>
        <fullName evidence="3">NUDIX hydrolase</fullName>
    </submittedName>
</protein>
<dbReference type="Proteomes" id="UP001595912">
    <property type="component" value="Unassembled WGS sequence"/>
</dbReference>
<dbReference type="CDD" id="cd02883">
    <property type="entry name" value="NUDIX_Hydrolase"/>
    <property type="match status" value="1"/>
</dbReference>
<keyword evidence="4" id="KW-1185">Reference proteome</keyword>
<dbReference type="InterPro" id="IPR020084">
    <property type="entry name" value="NUDIX_hydrolase_CS"/>
</dbReference>
<dbReference type="RefSeq" id="WP_380114366.1">
    <property type="nucleotide sequence ID" value="NZ_JBHSIU010000011.1"/>
</dbReference>
<dbReference type="Pfam" id="PF00293">
    <property type="entry name" value="NUDIX"/>
    <property type="match status" value="1"/>
</dbReference>
<evidence type="ECO:0000256" key="1">
    <source>
        <dbReference type="ARBA" id="ARBA00022801"/>
    </source>
</evidence>
<comment type="caution">
    <text evidence="3">The sequence shown here is derived from an EMBL/GenBank/DDBJ whole genome shotgun (WGS) entry which is preliminary data.</text>
</comment>
<organism evidence="3 4">
    <name type="scientific">Dactylosporangium cerinum</name>
    <dbReference type="NCBI Taxonomy" id="1434730"/>
    <lineage>
        <taxon>Bacteria</taxon>
        <taxon>Bacillati</taxon>
        <taxon>Actinomycetota</taxon>
        <taxon>Actinomycetes</taxon>
        <taxon>Micromonosporales</taxon>
        <taxon>Micromonosporaceae</taxon>
        <taxon>Dactylosporangium</taxon>
    </lineage>
</organism>
<evidence type="ECO:0000313" key="3">
    <source>
        <dbReference type="EMBL" id="MFC4998111.1"/>
    </source>
</evidence>
<name>A0ABV9VU03_9ACTN</name>
<dbReference type="EMBL" id="JBHSIU010000011">
    <property type="protein sequence ID" value="MFC4998111.1"/>
    <property type="molecule type" value="Genomic_DNA"/>
</dbReference>
<sequence>MRRFVYAVMHDVNGNVLIARKNVRGYFFGPTHTKPAGVIKHGQPLNGGGMMALPGGGLQPGESILTGAAREFWEETGTLIPNHAVTHVMDFVPDNNDPDDEYAAGFFQVSLAELMTAESRIEHFRLWPGFAAAQQVQVGAITQYHQIHQRYADAPIDNELDHVIVWNLADPHIRAHVATWRNQPPLDWFFEILDFLSFNLGLGPLVVVGDDRRVTADDEDLVSVN</sequence>
<dbReference type="PROSITE" id="PS00893">
    <property type="entry name" value="NUDIX_BOX"/>
    <property type="match status" value="1"/>
</dbReference>
<dbReference type="GO" id="GO:0016787">
    <property type="term" value="F:hydrolase activity"/>
    <property type="evidence" value="ECO:0007669"/>
    <property type="project" value="UniProtKB-KW"/>
</dbReference>
<dbReference type="Gene3D" id="3.90.79.10">
    <property type="entry name" value="Nucleoside Triphosphate Pyrophosphohydrolase"/>
    <property type="match status" value="1"/>
</dbReference>
<accession>A0ABV9VU03</accession>
<dbReference type="InterPro" id="IPR000086">
    <property type="entry name" value="NUDIX_hydrolase_dom"/>
</dbReference>
<gene>
    <name evidence="3" type="ORF">ACFPIJ_09735</name>
</gene>
<evidence type="ECO:0000259" key="2">
    <source>
        <dbReference type="PROSITE" id="PS51462"/>
    </source>
</evidence>
<keyword evidence="1 3" id="KW-0378">Hydrolase</keyword>